<gene>
    <name evidence="11" type="primary">rcsC_26</name>
    <name evidence="11" type="ORF">AFCDBAGC_5011</name>
</gene>
<dbReference type="CDD" id="cd00082">
    <property type="entry name" value="HisKA"/>
    <property type="match status" value="1"/>
</dbReference>
<dbReference type="CDD" id="cd16922">
    <property type="entry name" value="HATPase_EvgS-ArcB-TorS-like"/>
    <property type="match status" value="1"/>
</dbReference>
<evidence type="ECO:0000256" key="8">
    <source>
        <dbReference type="SAM" id="Phobius"/>
    </source>
</evidence>
<feature type="domain" description="Response regulatory" evidence="10">
    <location>
        <begin position="919"/>
        <end position="1033"/>
    </location>
</feature>
<feature type="transmembrane region" description="Helical" evidence="8">
    <location>
        <begin position="568"/>
        <end position="588"/>
    </location>
</feature>
<reference evidence="11 12" key="1">
    <citation type="journal article" date="2021" name="Front. Microbiol.">
        <title>Comprehensive Comparative Genomics and Phenotyping of Methylobacterium Species.</title>
        <authorList>
            <person name="Alessa O."/>
            <person name="Ogura Y."/>
            <person name="Fujitani Y."/>
            <person name="Takami H."/>
            <person name="Hayashi T."/>
            <person name="Sahin N."/>
            <person name="Tani A."/>
        </authorList>
    </citation>
    <scope>NUCLEOTIDE SEQUENCE [LARGE SCALE GENOMIC DNA]</scope>
    <source>
        <strain evidence="11 12">DSM 23679</strain>
    </source>
</reference>
<dbReference type="InterPro" id="IPR036097">
    <property type="entry name" value="HisK_dim/P_sf"/>
</dbReference>
<dbReference type="PANTHER" id="PTHR43047">
    <property type="entry name" value="TWO-COMPONENT HISTIDINE PROTEIN KINASE"/>
    <property type="match status" value="1"/>
</dbReference>
<dbReference type="SUPFAM" id="SSF55874">
    <property type="entry name" value="ATPase domain of HSP90 chaperone/DNA topoisomerase II/histidine kinase"/>
    <property type="match status" value="1"/>
</dbReference>
<feature type="modified residue" description="4-aspartylphosphate" evidence="6">
    <location>
        <position position="968"/>
    </location>
</feature>
<evidence type="ECO:0000256" key="7">
    <source>
        <dbReference type="SAM" id="MobiDB-lite"/>
    </source>
</evidence>
<dbReference type="Gene3D" id="1.10.4160.10">
    <property type="entry name" value="Hydantoin permease"/>
    <property type="match status" value="1"/>
</dbReference>
<dbReference type="InterPro" id="IPR004358">
    <property type="entry name" value="Sig_transdc_His_kin-like_C"/>
</dbReference>
<feature type="transmembrane region" description="Helical" evidence="8">
    <location>
        <begin position="258"/>
        <end position="284"/>
    </location>
</feature>
<dbReference type="Pfam" id="PF00512">
    <property type="entry name" value="HisKA"/>
    <property type="match status" value="1"/>
</dbReference>
<dbReference type="EC" id="2.7.13.3" evidence="2"/>
<keyword evidence="3 6" id="KW-0597">Phosphoprotein</keyword>
<proteinExistence type="predicted"/>
<protein>
    <recommendedName>
        <fullName evidence="2">histidine kinase</fullName>
        <ecNumber evidence="2">2.7.13.3</ecNumber>
    </recommendedName>
</protein>
<dbReference type="GO" id="GO:0016301">
    <property type="term" value="F:kinase activity"/>
    <property type="evidence" value="ECO:0007669"/>
    <property type="project" value="UniProtKB-KW"/>
</dbReference>
<evidence type="ECO:0000256" key="3">
    <source>
        <dbReference type="ARBA" id="ARBA00022553"/>
    </source>
</evidence>
<keyword evidence="4" id="KW-0808">Transferase</keyword>
<dbReference type="SUPFAM" id="SSF47384">
    <property type="entry name" value="Homodimeric domain of signal transducing histidine kinase"/>
    <property type="match status" value="1"/>
</dbReference>
<dbReference type="RefSeq" id="WP_238273283.1">
    <property type="nucleotide sequence ID" value="NZ_BPQG01000116.1"/>
</dbReference>
<feature type="transmembrane region" description="Helical" evidence="8">
    <location>
        <begin position="600"/>
        <end position="624"/>
    </location>
</feature>
<dbReference type="InterPro" id="IPR036890">
    <property type="entry name" value="HATPase_C_sf"/>
</dbReference>
<organism evidence="11 12">
    <name type="scientific">Methylobacterium cerastii</name>
    <dbReference type="NCBI Taxonomy" id="932741"/>
    <lineage>
        <taxon>Bacteria</taxon>
        <taxon>Pseudomonadati</taxon>
        <taxon>Pseudomonadota</taxon>
        <taxon>Alphaproteobacteria</taxon>
        <taxon>Hyphomicrobiales</taxon>
        <taxon>Methylobacteriaceae</taxon>
        <taxon>Methylobacterium</taxon>
    </lineage>
</organism>
<dbReference type="InterPro" id="IPR001789">
    <property type="entry name" value="Sig_transdc_resp-reg_receiver"/>
</dbReference>
<dbReference type="InterPro" id="IPR003661">
    <property type="entry name" value="HisK_dim/P_dom"/>
</dbReference>
<dbReference type="InterPro" id="IPR011006">
    <property type="entry name" value="CheY-like_superfamily"/>
</dbReference>
<dbReference type="InterPro" id="IPR003594">
    <property type="entry name" value="HATPase_dom"/>
</dbReference>
<dbReference type="PROSITE" id="PS50109">
    <property type="entry name" value="HIS_KIN"/>
    <property type="match status" value="1"/>
</dbReference>
<feature type="transmembrane region" description="Helical" evidence="8">
    <location>
        <begin position="72"/>
        <end position="99"/>
    </location>
</feature>
<keyword evidence="8" id="KW-0472">Membrane</keyword>
<keyword evidence="8" id="KW-0812">Transmembrane</keyword>
<keyword evidence="12" id="KW-1185">Reference proteome</keyword>
<dbReference type="PANTHER" id="PTHR43047:SF72">
    <property type="entry name" value="OSMOSENSING HISTIDINE PROTEIN KINASE SLN1"/>
    <property type="match status" value="1"/>
</dbReference>
<evidence type="ECO:0000256" key="4">
    <source>
        <dbReference type="ARBA" id="ARBA00022679"/>
    </source>
</evidence>
<keyword evidence="5 11" id="KW-0418">Kinase</keyword>
<feature type="transmembrane region" description="Helical" evidence="8">
    <location>
        <begin position="43"/>
        <end position="66"/>
    </location>
</feature>
<dbReference type="Gene3D" id="1.10.287.130">
    <property type="match status" value="1"/>
</dbReference>
<dbReference type="PRINTS" id="PR00344">
    <property type="entry name" value="BCTRLSENSOR"/>
</dbReference>
<dbReference type="Pfam" id="PF02518">
    <property type="entry name" value="HATPase_c"/>
    <property type="match status" value="1"/>
</dbReference>
<evidence type="ECO:0000256" key="2">
    <source>
        <dbReference type="ARBA" id="ARBA00012438"/>
    </source>
</evidence>
<evidence type="ECO:0000259" key="9">
    <source>
        <dbReference type="PROSITE" id="PS50109"/>
    </source>
</evidence>
<dbReference type="Gene3D" id="3.40.50.2300">
    <property type="match status" value="1"/>
</dbReference>
<dbReference type="EMBL" id="BPQG01000116">
    <property type="protein sequence ID" value="GJD47125.1"/>
    <property type="molecule type" value="Genomic_DNA"/>
</dbReference>
<evidence type="ECO:0000313" key="11">
    <source>
        <dbReference type="EMBL" id="GJD47125.1"/>
    </source>
</evidence>
<feature type="transmembrane region" description="Helical" evidence="8">
    <location>
        <begin position="147"/>
        <end position="168"/>
    </location>
</feature>
<dbReference type="Pfam" id="PF00072">
    <property type="entry name" value="Response_reg"/>
    <property type="match status" value="1"/>
</dbReference>
<dbReference type="InterPro" id="IPR005467">
    <property type="entry name" value="His_kinase_dom"/>
</dbReference>
<feature type="transmembrane region" description="Helical" evidence="8">
    <location>
        <begin position="426"/>
        <end position="445"/>
    </location>
</feature>
<feature type="region of interest" description="Disordered" evidence="7">
    <location>
        <begin position="1041"/>
        <end position="1063"/>
    </location>
</feature>
<dbReference type="PROSITE" id="PS50110">
    <property type="entry name" value="RESPONSE_REGULATORY"/>
    <property type="match status" value="1"/>
</dbReference>
<comment type="caution">
    <text evidence="11">The sequence shown here is derived from an EMBL/GenBank/DDBJ whole genome shotgun (WGS) entry which is preliminary data.</text>
</comment>
<feature type="transmembrane region" description="Helical" evidence="8">
    <location>
        <begin position="360"/>
        <end position="378"/>
    </location>
</feature>
<dbReference type="SMART" id="SM00448">
    <property type="entry name" value="REC"/>
    <property type="match status" value="1"/>
</dbReference>
<accession>A0ABQ4QQP9</accession>
<evidence type="ECO:0000256" key="1">
    <source>
        <dbReference type="ARBA" id="ARBA00000085"/>
    </source>
</evidence>
<name>A0ABQ4QQP9_9HYPH</name>
<dbReference type="Gene3D" id="3.30.565.10">
    <property type="entry name" value="Histidine kinase-like ATPase, C-terminal domain"/>
    <property type="match status" value="1"/>
</dbReference>
<keyword evidence="8" id="KW-1133">Transmembrane helix</keyword>
<feature type="domain" description="Histidine kinase" evidence="9">
    <location>
        <begin position="678"/>
        <end position="895"/>
    </location>
</feature>
<dbReference type="Proteomes" id="UP001055117">
    <property type="component" value="Unassembled WGS sequence"/>
</dbReference>
<sequence>MSGRQHIIPIRRAYNRLVADETLEDYALRFTAKKARRWSAFQVAQTALGSLSFLALEAIGGTLVLATGFSNTLAAVLVVGVLIFATAAPITIYAARYGLDMDLLTRGAGFGYLGSTVTSLIYASFTFLFFAIEAAIMALALQLCFGLPLWIGYLACAAVVIPLVAYGIRLISRFQIGTQPLWVGLNLLPLACIAWKGDAPLDALFAFPGLAPGSGAGFDAARFGLAAGVLLALLAQVGEQVDFLRFVPAPEGPRDRRWWAAVLAAGAGWIVPGMLKILLGAFLAVLAMEHGVAPENAAEPTRMYWIAFGYVTPSREAALFLMTAFVVVSQLKINLTNAYAGSIAWSNFFSRLTHSHPGRVVWLVFNVAIALLLMELGIDKTIASTLPLYAVVVSAWVGALASDLAINKPLGLSPPGIEFKRAHLYAINPVGTGAMTLALLAGTFAHAGLLGRALQPFAPLLTLGVAFAAAPLIAWATGGRYYLARTPKADWGRPEIVCRVCELPFEGEDMAHCPAYDGPICSLCCSLDARCGDLCKPHGKLEAQAQAVLGRIVPARTAAWIGAPLGRYLALMLTLVAVVGLILGIVHAGATLEHPEHRVALRAALTSVFFILVVILGVVAWLFVLAHESRRVAQAETRRQTALLEAEIEAHKVTDAKLQTAKETAEAANLAKSRYVVGISHELRTPLSAVLGYAQLLEGDAAIPPARQNGIRVIRRSAQHLSGLIDGLLDISRMEAGRLQIHRDEIRIAEVLDQIVDMVRLQAQSAGLDFRFTRPEILPAVVATDEKRLRQVLLNLLSNAIKFTQAGHVALDLSYRSQVAVFTIRDTGPGIPESDLERIFEPFERGTTPAAAGTPGTGLGLTIANLLAQVMGGEISVTSELGRGTTFRFRLMLSAITRAAPIPVPPAIPTRAYVGARRTVLVADDDAGHRALMREILEPEGFVVVEAIDGPACLAAAEAERPDLLLLDIAMPGLSGWAVAKRLREAGFAGRIAMMSANVHEISPIRGDDAPHDAIIAKPFDLRDFLERVTQLLGLEWAGAPEAEPEPRATPSAEASGPSPQQVGDLLRLGRIGHIRGIEAKLAEMAQDASVPDAFVARMRGLVADFDMRRYLSVLQAMADGMADRAVASEGAAVDG</sequence>
<evidence type="ECO:0000256" key="6">
    <source>
        <dbReference type="PROSITE-ProRule" id="PRU00169"/>
    </source>
</evidence>
<evidence type="ECO:0000256" key="5">
    <source>
        <dbReference type="ARBA" id="ARBA00022777"/>
    </source>
</evidence>
<dbReference type="CDD" id="cd00156">
    <property type="entry name" value="REC"/>
    <property type="match status" value="1"/>
</dbReference>
<comment type="catalytic activity">
    <reaction evidence="1">
        <text>ATP + protein L-histidine = ADP + protein N-phospho-L-histidine.</text>
        <dbReference type="EC" id="2.7.13.3"/>
    </reaction>
</comment>
<dbReference type="SMART" id="SM00387">
    <property type="entry name" value="HATPase_c"/>
    <property type="match status" value="1"/>
</dbReference>
<feature type="transmembrane region" description="Helical" evidence="8">
    <location>
        <begin position="457"/>
        <end position="478"/>
    </location>
</feature>
<evidence type="ECO:0000313" key="12">
    <source>
        <dbReference type="Proteomes" id="UP001055117"/>
    </source>
</evidence>
<dbReference type="SUPFAM" id="SSF52172">
    <property type="entry name" value="CheY-like"/>
    <property type="match status" value="1"/>
</dbReference>
<evidence type="ECO:0000259" key="10">
    <source>
        <dbReference type="PROSITE" id="PS50110"/>
    </source>
</evidence>
<dbReference type="SMART" id="SM00388">
    <property type="entry name" value="HisKA"/>
    <property type="match status" value="1"/>
</dbReference>
<feature type="transmembrane region" description="Helical" evidence="8">
    <location>
        <begin position="384"/>
        <end position="406"/>
    </location>
</feature>